<reference evidence="1 2" key="1">
    <citation type="journal article" date="2018" name="Sci. Rep.">
        <title>Genomic signatures of local adaptation to the degree of environmental predictability in rotifers.</title>
        <authorList>
            <person name="Franch-Gras L."/>
            <person name="Hahn C."/>
            <person name="Garcia-Roger E.M."/>
            <person name="Carmona M.J."/>
            <person name="Serra M."/>
            <person name="Gomez A."/>
        </authorList>
    </citation>
    <scope>NUCLEOTIDE SEQUENCE [LARGE SCALE GENOMIC DNA]</scope>
    <source>
        <strain evidence="1">HYR1</strain>
    </source>
</reference>
<proteinExistence type="predicted"/>
<comment type="caution">
    <text evidence="1">The sequence shown here is derived from an EMBL/GenBank/DDBJ whole genome shotgun (WGS) entry which is preliminary data.</text>
</comment>
<dbReference type="EMBL" id="REGN01003627">
    <property type="protein sequence ID" value="RNA21676.1"/>
    <property type="molecule type" value="Genomic_DNA"/>
</dbReference>
<gene>
    <name evidence="1" type="ORF">BpHYR1_049472</name>
</gene>
<dbReference type="AlphaFoldDB" id="A0A3M7RDS4"/>
<protein>
    <submittedName>
        <fullName evidence="1">Uncharacterized protein</fullName>
    </submittedName>
</protein>
<dbReference type="Proteomes" id="UP000276133">
    <property type="component" value="Unassembled WGS sequence"/>
</dbReference>
<name>A0A3M7RDS4_BRAPC</name>
<keyword evidence="2" id="KW-1185">Reference proteome</keyword>
<organism evidence="1 2">
    <name type="scientific">Brachionus plicatilis</name>
    <name type="common">Marine rotifer</name>
    <name type="synonym">Brachionus muelleri</name>
    <dbReference type="NCBI Taxonomy" id="10195"/>
    <lineage>
        <taxon>Eukaryota</taxon>
        <taxon>Metazoa</taxon>
        <taxon>Spiralia</taxon>
        <taxon>Gnathifera</taxon>
        <taxon>Rotifera</taxon>
        <taxon>Eurotatoria</taxon>
        <taxon>Monogononta</taxon>
        <taxon>Pseudotrocha</taxon>
        <taxon>Ploima</taxon>
        <taxon>Brachionidae</taxon>
        <taxon>Brachionus</taxon>
    </lineage>
</organism>
<sequence length="162" mass="19443">MKFIHSMEVRQINEKLARTFLTVKLNLPLIFVLKISFCAERYEIVLNGYFLVLKRETQLFDSDFKFKRSKKSPKDFKDKEFLSFFYTDLSECFLRKKNLTRRLYSHLVKNRFYKLQQETRGARLDVPRYGSCLVFTYHNTKAIFNVIKAKLVFKAILRLSVD</sequence>
<evidence type="ECO:0000313" key="2">
    <source>
        <dbReference type="Proteomes" id="UP000276133"/>
    </source>
</evidence>
<evidence type="ECO:0000313" key="1">
    <source>
        <dbReference type="EMBL" id="RNA21676.1"/>
    </source>
</evidence>
<accession>A0A3M7RDS4</accession>